<feature type="region of interest" description="Disordered" evidence="2">
    <location>
        <begin position="415"/>
        <end position="454"/>
    </location>
</feature>
<feature type="compositionally biased region" description="Low complexity" evidence="2">
    <location>
        <begin position="552"/>
        <end position="573"/>
    </location>
</feature>
<feature type="region of interest" description="Disordered" evidence="2">
    <location>
        <begin position="1"/>
        <end position="119"/>
    </location>
</feature>
<feature type="region of interest" description="Disordered" evidence="2">
    <location>
        <begin position="537"/>
        <end position="601"/>
    </location>
</feature>
<evidence type="ECO:0000259" key="3">
    <source>
        <dbReference type="PROSITE" id="PS51319"/>
    </source>
</evidence>
<dbReference type="Pfam" id="PF08711">
    <property type="entry name" value="Med26"/>
    <property type="match status" value="1"/>
</dbReference>
<evidence type="ECO:0000256" key="2">
    <source>
        <dbReference type="SAM" id="MobiDB-lite"/>
    </source>
</evidence>
<dbReference type="PROSITE" id="PS51319">
    <property type="entry name" value="TFIIS_N"/>
    <property type="match status" value="1"/>
</dbReference>
<feature type="compositionally biased region" description="Basic and acidic residues" evidence="2">
    <location>
        <begin position="537"/>
        <end position="549"/>
    </location>
</feature>
<keyword evidence="5" id="KW-1185">Reference proteome</keyword>
<feature type="compositionally biased region" description="Low complexity" evidence="2">
    <location>
        <begin position="423"/>
        <end position="436"/>
    </location>
</feature>
<dbReference type="GO" id="GO:0043565">
    <property type="term" value="F:sequence-specific DNA binding"/>
    <property type="evidence" value="ECO:0007669"/>
    <property type="project" value="InterPro"/>
</dbReference>
<organism evidence="4 5">
    <name type="scientific">Chlorella sorokiniana</name>
    <name type="common">Freshwater green alga</name>
    <dbReference type="NCBI Taxonomy" id="3076"/>
    <lineage>
        <taxon>Eukaryota</taxon>
        <taxon>Viridiplantae</taxon>
        <taxon>Chlorophyta</taxon>
        <taxon>core chlorophytes</taxon>
        <taxon>Trebouxiophyceae</taxon>
        <taxon>Chlorellales</taxon>
        <taxon>Chlorellaceae</taxon>
        <taxon>Chlorella clade</taxon>
        <taxon>Chlorella</taxon>
    </lineage>
</organism>
<comment type="caution">
    <text evidence="4">The sequence shown here is derived from an EMBL/GenBank/DDBJ whole genome shotgun (WGS) entry which is preliminary data.</text>
</comment>
<dbReference type="InterPro" id="IPR000679">
    <property type="entry name" value="Znf_GATA"/>
</dbReference>
<feature type="region of interest" description="Disordered" evidence="2">
    <location>
        <begin position="259"/>
        <end position="286"/>
    </location>
</feature>
<proteinExistence type="predicted"/>
<dbReference type="OrthoDB" id="513820at2759"/>
<accession>A0A2P6TYK9</accession>
<dbReference type="SUPFAM" id="SSF47676">
    <property type="entry name" value="Conserved domain common to transcription factors TFIIS, elongin A, CRSP70"/>
    <property type="match status" value="1"/>
</dbReference>
<feature type="compositionally biased region" description="Pro residues" evidence="2">
    <location>
        <begin position="848"/>
        <end position="858"/>
    </location>
</feature>
<name>A0A2P6TYK9_CHLSO</name>
<dbReference type="GO" id="GO:0005634">
    <property type="term" value="C:nucleus"/>
    <property type="evidence" value="ECO:0007669"/>
    <property type="project" value="UniProtKB-SubCell"/>
</dbReference>
<dbReference type="STRING" id="3076.A0A2P6TYK9"/>
<feature type="compositionally biased region" description="Basic residues" evidence="2">
    <location>
        <begin position="271"/>
        <end position="280"/>
    </location>
</feature>
<comment type="subcellular location">
    <subcellularLocation>
        <location evidence="1">Nucleus</location>
    </subcellularLocation>
</comment>
<feature type="region of interest" description="Disordered" evidence="2">
    <location>
        <begin position="839"/>
        <end position="872"/>
    </location>
</feature>
<dbReference type="SMART" id="SM00401">
    <property type="entry name" value="ZnF_GATA"/>
    <property type="match status" value="1"/>
</dbReference>
<dbReference type="InterPro" id="IPR013088">
    <property type="entry name" value="Znf_NHR/GATA"/>
</dbReference>
<dbReference type="Gene3D" id="1.20.930.10">
    <property type="entry name" value="Conserved domain common to transcription factors TFIIS, elongin A, CRSP70"/>
    <property type="match status" value="1"/>
</dbReference>
<dbReference type="GO" id="GO:0008270">
    <property type="term" value="F:zinc ion binding"/>
    <property type="evidence" value="ECO:0007669"/>
    <property type="project" value="InterPro"/>
</dbReference>
<evidence type="ECO:0000313" key="4">
    <source>
        <dbReference type="EMBL" id="PRW59152.1"/>
    </source>
</evidence>
<dbReference type="CDD" id="cd00202">
    <property type="entry name" value="ZnF_GATA"/>
    <property type="match status" value="1"/>
</dbReference>
<feature type="compositionally biased region" description="Gly residues" evidence="2">
    <location>
        <begin position="36"/>
        <end position="45"/>
    </location>
</feature>
<evidence type="ECO:0000313" key="5">
    <source>
        <dbReference type="Proteomes" id="UP000239899"/>
    </source>
</evidence>
<dbReference type="GO" id="GO:0006355">
    <property type="term" value="P:regulation of DNA-templated transcription"/>
    <property type="evidence" value="ECO:0007669"/>
    <property type="project" value="InterPro"/>
</dbReference>
<feature type="compositionally biased region" description="Basic and acidic residues" evidence="2">
    <location>
        <begin position="1"/>
        <end position="17"/>
    </location>
</feature>
<dbReference type="InterPro" id="IPR017923">
    <property type="entry name" value="TFIIS_N"/>
</dbReference>
<dbReference type="AlphaFoldDB" id="A0A2P6TYK9"/>
<dbReference type="EMBL" id="LHPG02000004">
    <property type="protein sequence ID" value="PRW59152.1"/>
    <property type="molecule type" value="Genomic_DNA"/>
</dbReference>
<evidence type="ECO:0000256" key="1">
    <source>
        <dbReference type="PROSITE-ProRule" id="PRU00649"/>
    </source>
</evidence>
<dbReference type="Proteomes" id="UP000239899">
    <property type="component" value="Unassembled WGS sequence"/>
</dbReference>
<gene>
    <name evidence="4" type="ORF">C2E21_2339</name>
</gene>
<sequence length="1107" mass="118447">MEQVVPKEEPRSDDGSGPHDSPGSGGGALPAAADGAAGGSQGGGEDNCVISLLDDSESEDVNGDEDSGKEDDWDEEDGSEDESDAEPCAPEQERPRLRGSQHGRSQPTAPHGAAADAAAQAGLGEADEAATVLHWDKYSSLARTAGLEPPGRTSGLQTHKSCEGIVVQMAVPAKTGNVCPHVVGVFSCRQAAARARDVGHAWRALHGIERHTWETCQWAYPDADYQSDVALLAALRPLTHFKQLCAAVRQLFPPPLSVRKGQQRRDCSKQQHTHRRRRQAWHGDGEHPAVDKIMSEAALRSQSIRFKAEDFQLLGWQGSLECPPRLRLTLCEGAEPGGLQGASPLSPGSRGRSPVEVEFGVLGRDGARMVTASATRLLRRLELQPGDVLRFQPAPDGAAGTSEGRLAAQLSVVRTQEEEEEQAAPAAAAAGQVAAGDSGGHAGAHRRKGRPARVDGGLRWASADADEAATAGEPPLVCANCGCTATYQWRPLPGSKHKKLCGTCRAYYDNHGGKMRPSKLWAPWKPRDVKAEREEEEVWHELPAKRQRVEQPAVASPAAAAAAASPAAGATPARQHEPEQQQQQQRQCGAPPAAVATPPAAVAPPAAAAAAMRSEGLLPADASWERCHARLDVLLLECGVDELDAQDFKFALLGMPEAVRRSHFLEIQARHADGRHALACRWSAARAVVARRQVPPVAASAVAGAIRQGRACGSVAAMEQVKGQLTLFDLKKVVSSKQTWGMFTQEELQQHHTVLLDPTSSKHKLLHVLRKLDCYRLQLADLSSTHIGRAAATLAVHHPREEVRRLAGALVDKWRASFDAELFAELPYDAAAAAEAPEGDASEFQVVAPPPPPPPPAAQPTRVQPARKERAQRIKEEEAYLEGSDVDAISEKGPDLLHGLFVRFKYQGSYYLRAVEGVESHGAGGAALMVQAPGGILGASCSSGAGAPLPLRPIPLASVSGSNPLQDPVWAASGAAEVQELQEWMQQQGQVLLVEEAQAVQRLLIRGPMPVESLAPLVDLPTQMGRPGPATLGRFVERRPHLFRLRRFPNSPVALVAAAPGAQAWLAYKRRLLQFLADHGRVDVAALPRPPPDLLPEMRNLVRSLLD</sequence>
<dbReference type="InterPro" id="IPR035441">
    <property type="entry name" value="TFIIS/LEDGF_dom_sf"/>
</dbReference>
<protein>
    <submittedName>
        <fullName evidence="4">Mediator of RNA polymerase II transcription subunit 26c isoform A</fullName>
    </submittedName>
</protein>
<feature type="domain" description="TFIIS N-terminal" evidence="3">
    <location>
        <begin position="746"/>
        <end position="821"/>
    </location>
</feature>
<feature type="compositionally biased region" description="Low complexity" evidence="2">
    <location>
        <begin position="580"/>
        <end position="601"/>
    </location>
</feature>
<dbReference type="SUPFAM" id="SSF57716">
    <property type="entry name" value="Glucocorticoid receptor-like (DNA-binding domain)"/>
    <property type="match status" value="1"/>
</dbReference>
<reference evidence="4 5" key="1">
    <citation type="journal article" date="2018" name="Plant J.">
        <title>Genome sequences of Chlorella sorokiniana UTEX 1602 and Micractinium conductrix SAG 241.80: implications to maltose excretion by a green alga.</title>
        <authorList>
            <person name="Arriola M.B."/>
            <person name="Velmurugan N."/>
            <person name="Zhang Y."/>
            <person name="Plunkett M.H."/>
            <person name="Hondzo H."/>
            <person name="Barney B.M."/>
        </authorList>
    </citation>
    <scope>NUCLEOTIDE SEQUENCE [LARGE SCALE GENOMIC DNA]</scope>
    <source>
        <strain evidence="5">UTEX 1602</strain>
    </source>
</reference>
<dbReference type="Gene3D" id="3.30.50.10">
    <property type="entry name" value="Erythroid Transcription Factor GATA-1, subunit A"/>
    <property type="match status" value="1"/>
</dbReference>
<keyword evidence="1" id="KW-0539">Nucleus</keyword>
<feature type="compositionally biased region" description="Acidic residues" evidence="2">
    <location>
        <begin position="54"/>
        <end position="85"/>
    </location>
</feature>